<evidence type="ECO:0000313" key="2">
    <source>
        <dbReference type="EMBL" id="KAA0200898.1"/>
    </source>
</evidence>
<sequence length="635" mass="72446">MLRTCTALKSCLELIMDMFCILAEVSVPPSQKSEVLVLFDCVLFQMDLLGVEGLEVILNEVNTELRKAVMPIPFNLTCPKPLAIPIPEPIPDLEKMRSPPNTTYKTPREFEILKLRKEQNHKEIEQLKRISDQLQPGCARPVKGNRHKCQSTCEKEVPSKSQLVAKQYETSTRTPTVNTNTAAILREWKLFKDKEEIQRERLYLLEAGAFSDAKYTEWRKKQEQFLNAVHREAAEKQRLNVLQTQEAAFEAQQVLYQKKRDAAVKLTNEICQLREQAAKMRAQDECQSKALVQQIVTMKKQVKEAHMKVQKEKRKADKFKFDTTLFVNRVAVGLKKLIDQVFQVILDTNRSFSPHPLPIICLVSEIRAEKEILHAKRREYLKALAEERHRAKQLIKASRMAWLYEKSNRIKGVDITEHPGHGFLGEMSIAEMHERLVISRKKAERALEIKRDQIIDMREKKNALLYEALERIGQHRSVNTFASATSEHRAHSNELAVELCSPNAELAKLTEELLKKKSTRLAFRAQQKSIKREAFQTSLLGNANALENVRRFKFGTLLEPTSKGTLSGGTGTNGVFTPSKLSRDQEAIGCQVNLSARVNGIVDEPNLSQTPYQDKGFVLMFCQAVSGQTIANQMM</sequence>
<feature type="signal peptide" evidence="1">
    <location>
        <begin position="1"/>
        <end position="23"/>
    </location>
</feature>
<keyword evidence="3" id="KW-1185">Reference proteome</keyword>
<evidence type="ECO:0000313" key="3">
    <source>
        <dbReference type="Proteomes" id="UP000728185"/>
    </source>
</evidence>
<dbReference type="OrthoDB" id="10262255at2759"/>
<gene>
    <name evidence="2" type="ORF">FBUS_04062</name>
</gene>
<protein>
    <submittedName>
        <fullName evidence="2">Uncharacterized protein</fullName>
    </submittedName>
</protein>
<feature type="chain" id="PRO_5034105907" evidence="1">
    <location>
        <begin position="24"/>
        <end position="635"/>
    </location>
</feature>
<proteinExistence type="predicted"/>
<organism evidence="2 3">
    <name type="scientific">Fasciolopsis buskii</name>
    <dbReference type="NCBI Taxonomy" id="27845"/>
    <lineage>
        <taxon>Eukaryota</taxon>
        <taxon>Metazoa</taxon>
        <taxon>Spiralia</taxon>
        <taxon>Lophotrochozoa</taxon>
        <taxon>Platyhelminthes</taxon>
        <taxon>Trematoda</taxon>
        <taxon>Digenea</taxon>
        <taxon>Plagiorchiida</taxon>
        <taxon>Echinostomata</taxon>
        <taxon>Echinostomatoidea</taxon>
        <taxon>Fasciolidae</taxon>
        <taxon>Fasciolopsis</taxon>
    </lineage>
</organism>
<dbReference type="Proteomes" id="UP000728185">
    <property type="component" value="Unassembled WGS sequence"/>
</dbReference>
<dbReference type="EMBL" id="LUCM01000220">
    <property type="protein sequence ID" value="KAA0200898.1"/>
    <property type="molecule type" value="Genomic_DNA"/>
</dbReference>
<evidence type="ECO:0000256" key="1">
    <source>
        <dbReference type="SAM" id="SignalP"/>
    </source>
</evidence>
<dbReference type="PANTHER" id="PTHR34649">
    <property type="entry name" value="CILIA- AND FLAGELLA-ASSOCIATED PROTEIN 99"/>
    <property type="match status" value="1"/>
</dbReference>
<dbReference type="InterPro" id="IPR039341">
    <property type="entry name" value="CFAP99"/>
</dbReference>
<keyword evidence="1" id="KW-0732">Signal</keyword>
<reference evidence="2" key="1">
    <citation type="submission" date="2019-05" db="EMBL/GenBank/DDBJ databases">
        <title>Annotation for the trematode Fasciolopsis buski.</title>
        <authorList>
            <person name="Choi Y.-J."/>
        </authorList>
    </citation>
    <scope>NUCLEOTIDE SEQUENCE</scope>
    <source>
        <strain evidence="2">HT</strain>
        <tissue evidence="2">Whole worm</tissue>
    </source>
</reference>
<accession>A0A8E0S3T1</accession>
<comment type="caution">
    <text evidence="2">The sequence shown here is derived from an EMBL/GenBank/DDBJ whole genome shotgun (WGS) entry which is preliminary data.</text>
</comment>
<name>A0A8E0S3T1_9TREM</name>
<dbReference type="PANTHER" id="PTHR34649:SF1">
    <property type="entry name" value="CILIA- AND FLAGELLA-ASSOCIATED PROTEIN 99"/>
    <property type="match status" value="1"/>
</dbReference>
<dbReference type="AlphaFoldDB" id="A0A8E0S3T1"/>